<reference evidence="9 10" key="1">
    <citation type="journal article" date="2024" name="Commun. Biol.">
        <title>Comparative genomic analysis of thermophilic fungi reveals convergent evolutionary adaptations and gene losses.</title>
        <authorList>
            <person name="Steindorff A.S."/>
            <person name="Aguilar-Pontes M.V."/>
            <person name="Robinson A.J."/>
            <person name="Andreopoulos B."/>
            <person name="LaButti K."/>
            <person name="Kuo A."/>
            <person name="Mondo S."/>
            <person name="Riley R."/>
            <person name="Otillar R."/>
            <person name="Haridas S."/>
            <person name="Lipzen A."/>
            <person name="Grimwood J."/>
            <person name="Schmutz J."/>
            <person name="Clum A."/>
            <person name="Reid I.D."/>
            <person name="Moisan M.C."/>
            <person name="Butler G."/>
            <person name="Nguyen T.T.M."/>
            <person name="Dewar K."/>
            <person name="Conant G."/>
            <person name="Drula E."/>
            <person name="Henrissat B."/>
            <person name="Hansel C."/>
            <person name="Singer S."/>
            <person name="Hutchinson M.I."/>
            <person name="de Vries R.P."/>
            <person name="Natvig D.O."/>
            <person name="Powell A.J."/>
            <person name="Tsang A."/>
            <person name="Grigoriev I.V."/>
        </authorList>
    </citation>
    <scope>NUCLEOTIDE SEQUENCE [LARGE SCALE GENOMIC DNA]</scope>
    <source>
        <strain evidence="9 10">CBS 620.91</strain>
    </source>
</reference>
<dbReference type="Proteomes" id="UP001583172">
    <property type="component" value="Unassembled WGS sequence"/>
</dbReference>
<dbReference type="Pfam" id="PF00324">
    <property type="entry name" value="AA_permease"/>
    <property type="match status" value="1"/>
</dbReference>
<accession>A0ABR3V2H2</accession>
<evidence type="ECO:0000256" key="1">
    <source>
        <dbReference type="ARBA" id="ARBA00004141"/>
    </source>
</evidence>
<evidence type="ECO:0000256" key="7">
    <source>
        <dbReference type="SAM" id="Phobius"/>
    </source>
</evidence>
<evidence type="ECO:0000256" key="3">
    <source>
        <dbReference type="ARBA" id="ARBA00022692"/>
    </source>
</evidence>
<feature type="transmembrane region" description="Helical" evidence="7">
    <location>
        <begin position="158"/>
        <end position="177"/>
    </location>
</feature>
<protein>
    <recommendedName>
        <fullName evidence="8">Amino acid permease/ SLC12A domain-containing protein</fullName>
    </recommendedName>
</protein>
<name>A0ABR3V2H2_HUMIN</name>
<evidence type="ECO:0000256" key="5">
    <source>
        <dbReference type="ARBA" id="ARBA00022989"/>
    </source>
</evidence>
<evidence type="ECO:0000313" key="9">
    <source>
        <dbReference type="EMBL" id="KAL1835978.1"/>
    </source>
</evidence>
<dbReference type="InterPro" id="IPR050524">
    <property type="entry name" value="APC_YAT"/>
</dbReference>
<feature type="transmembrane region" description="Helical" evidence="7">
    <location>
        <begin position="280"/>
        <end position="300"/>
    </location>
</feature>
<evidence type="ECO:0000256" key="4">
    <source>
        <dbReference type="ARBA" id="ARBA00022970"/>
    </source>
</evidence>
<keyword evidence="3 7" id="KW-0812">Transmembrane</keyword>
<feature type="transmembrane region" description="Helical" evidence="7">
    <location>
        <begin position="197"/>
        <end position="219"/>
    </location>
</feature>
<proteinExistence type="predicted"/>
<dbReference type="InterPro" id="IPR004841">
    <property type="entry name" value="AA-permease/SLC12A_dom"/>
</dbReference>
<comment type="caution">
    <text evidence="9">The sequence shown here is derived from an EMBL/GenBank/DDBJ whole genome shotgun (WGS) entry which is preliminary data.</text>
</comment>
<feature type="transmembrane region" description="Helical" evidence="7">
    <location>
        <begin position="451"/>
        <end position="472"/>
    </location>
</feature>
<dbReference type="Gene3D" id="1.20.1740.10">
    <property type="entry name" value="Amino acid/polyamine transporter I"/>
    <property type="match status" value="1"/>
</dbReference>
<evidence type="ECO:0000256" key="6">
    <source>
        <dbReference type="ARBA" id="ARBA00023136"/>
    </source>
</evidence>
<feature type="transmembrane region" description="Helical" evidence="7">
    <location>
        <begin position="408"/>
        <end position="431"/>
    </location>
</feature>
<dbReference type="PANTHER" id="PTHR43341">
    <property type="entry name" value="AMINO ACID PERMEASE"/>
    <property type="match status" value="1"/>
</dbReference>
<organism evidence="9 10">
    <name type="scientific">Humicola insolens</name>
    <name type="common">Soft-rot fungus</name>
    <dbReference type="NCBI Taxonomy" id="85995"/>
    <lineage>
        <taxon>Eukaryota</taxon>
        <taxon>Fungi</taxon>
        <taxon>Dikarya</taxon>
        <taxon>Ascomycota</taxon>
        <taxon>Pezizomycotina</taxon>
        <taxon>Sordariomycetes</taxon>
        <taxon>Sordariomycetidae</taxon>
        <taxon>Sordariales</taxon>
        <taxon>Chaetomiaceae</taxon>
        <taxon>Mycothermus</taxon>
    </lineage>
</organism>
<sequence length="534" mass="57798">MDDSSHDIVEKYAHNHHRQQPQPQSLTQSLSQHLQPVQSGGELHRHLSGRHLNFIAIGGTIGTGFFLGMGTALAKAGPAGCLIAYVFVGSVLWCVMVSLGEMATYIPTAGAFSAYATRFVDDSLGFAVGWLYWFGWAITYALSLTAAGLILQYWAPHVNIGIIIAIFWTVFTLANFLPVRLFGELEMYLSSLKVLTVLGFILFGICVAAGVGQEGVLGFRFWHDPGAWHEYLVPGAVGKFVGVWAVLIQASFAYQGAELVGVGAGEARDPRKTVPRAIRFTYWGIMGLFVATMFLVTMLVPSNDPRLQNDTSDASASPLVIAAQRAGVKVLPDIINAVLLTAVLSSANANVYSGSRVLLALAEEGQAPRIFCRTDRRGIPTWAVAGTAALGLLGFLNLSASGGKVFDWLLNISGVAGLTTWASTCLSHLGFQRALRAQGVPRSSLPYVAPLQPWAAIYGLFFNVLVMLTQGFTVFIDWNVSDFFAAYISLILFAVLWAGHKIWYRQPFVGPAEADLVRGRYDQGERSVAVDEGI</sequence>
<feature type="transmembrane region" description="Helical" evidence="7">
    <location>
        <begin position="130"/>
        <end position="151"/>
    </location>
</feature>
<keyword evidence="4" id="KW-0029">Amino-acid transport</keyword>
<feature type="transmembrane region" description="Helical" evidence="7">
    <location>
        <begin position="231"/>
        <end position="252"/>
    </location>
</feature>
<feature type="transmembrane region" description="Helical" evidence="7">
    <location>
        <begin position="379"/>
        <end position="396"/>
    </location>
</feature>
<keyword evidence="2" id="KW-0813">Transport</keyword>
<comment type="subcellular location">
    <subcellularLocation>
        <location evidence="1">Membrane</location>
        <topology evidence="1">Multi-pass membrane protein</topology>
    </subcellularLocation>
</comment>
<feature type="transmembrane region" description="Helical" evidence="7">
    <location>
        <begin position="81"/>
        <end position="99"/>
    </location>
</feature>
<gene>
    <name evidence="9" type="ORF">VTJ49DRAFT_5744</name>
</gene>
<dbReference type="PROSITE" id="PS00218">
    <property type="entry name" value="AMINO_ACID_PERMEASE_1"/>
    <property type="match status" value="1"/>
</dbReference>
<feature type="transmembrane region" description="Helical" evidence="7">
    <location>
        <begin position="52"/>
        <end position="74"/>
    </location>
</feature>
<evidence type="ECO:0000313" key="10">
    <source>
        <dbReference type="Proteomes" id="UP001583172"/>
    </source>
</evidence>
<keyword evidence="5 7" id="KW-1133">Transmembrane helix</keyword>
<feature type="transmembrane region" description="Helical" evidence="7">
    <location>
        <begin position="478"/>
        <end position="498"/>
    </location>
</feature>
<evidence type="ECO:0000256" key="2">
    <source>
        <dbReference type="ARBA" id="ARBA00022448"/>
    </source>
</evidence>
<dbReference type="InterPro" id="IPR004840">
    <property type="entry name" value="Amino_acid_permease_CS"/>
</dbReference>
<dbReference type="PANTHER" id="PTHR43341:SF4">
    <property type="entry name" value="ARGININE PERMEASE CAN1-RELATED"/>
    <property type="match status" value="1"/>
</dbReference>
<dbReference type="EMBL" id="JAZGSY010000489">
    <property type="protein sequence ID" value="KAL1835978.1"/>
    <property type="molecule type" value="Genomic_DNA"/>
</dbReference>
<keyword evidence="10" id="KW-1185">Reference proteome</keyword>
<evidence type="ECO:0000259" key="8">
    <source>
        <dbReference type="Pfam" id="PF00324"/>
    </source>
</evidence>
<dbReference type="PIRSF" id="PIRSF006060">
    <property type="entry name" value="AA_transporter"/>
    <property type="match status" value="1"/>
</dbReference>
<feature type="domain" description="Amino acid permease/ SLC12A" evidence="8">
    <location>
        <begin position="51"/>
        <end position="508"/>
    </location>
</feature>
<keyword evidence="6 7" id="KW-0472">Membrane</keyword>